<evidence type="ECO:0000256" key="10">
    <source>
        <dbReference type="ARBA" id="ARBA00048988"/>
    </source>
</evidence>
<protein>
    <recommendedName>
        <fullName evidence="9">DNA 3'-5' helicase</fullName>
        <ecNumber evidence="9">5.6.2.4</ecNumber>
    </recommendedName>
</protein>
<evidence type="ECO:0000259" key="14">
    <source>
        <dbReference type="PROSITE" id="PS51217"/>
    </source>
</evidence>
<feature type="domain" description="UvrD-like helicase ATP-binding" evidence="13">
    <location>
        <begin position="2"/>
        <end position="315"/>
    </location>
</feature>
<comment type="similarity">
    <text evidence="1">Belongs to the helicase family. UvrD subfamily.</text>
</comment>
<reference evidence="15 16" key="1">
    <citation type="submission" date="2018-08" db="EMBL/GenBank/DDBJ databases">
        <title>Genomic Encyclopedia of Type Strains, Phase IV (KMG-IV): sequencing the most valuable type-strain genomes for metagenomic binning, comparative biology and taxonomic classification.</title>
        <authorList>
            <person name="Goeker M."/>
        </authorList>
    </citation>
    <scope>NUCLEOTIDE SEQUENCE [LARGE SCALE GENOMIC DNA]</scope>
    <source>
        <strain evidence="15 16">DSM 23923</strain>
    </source>
</reference>
<evidence type="ECO:0000313" key="16">
    <source>
        <dbReference type="Proteomes" id="UP000256388"/>
    </source>
</evidence>
<evidence type="ECO:0000256" key="4">
    <source>
        <dbReference type="ARBA" id="ARBA00022806"/>
    </source>
</evidence>
<feature type="compositionally biased region" description="Pro residues" evidence="12">
    <location>
        <begin position="348"/>
        <end position="362"/>
    </location>
</feature>
<dbReference type="GO" id="GO:0043138">
    <property type="term" value="F:3'-5' DNA helicase activity"/>
    <property type="evidence" value="ECO:0007669"/>
    <property type="project" value="UniProtKB-EC"/>
</dbReference>
<dbReference type="Pfam" id="PF13361">
    <property type="entry name" value="UvrD_C"/>
    <property type="match status" value="1"/>
</dbReference>
<feature type="domain" description="UvrD-like helicase C-terminal" evidence="14">
    <location>
        <begin position="333"/>
        <end position="620"/>
    </location>
</feature>
<dbReference type="GO" id="GO:0016887">
    <property type="term" value="F:ATP hydrolysis activity"/>
    <property type="evidence" value="ECO:0007669"/>
    <property type="project" value="RHEA"/>
</dbReference>
<feature type="region of interest" description="Disordered" evidence="12">
    <location>
        <begin position="343"/>
        <end position="363"/>
    </location>
</feature>
<organism evidence="15 16">
    <name type="scientific">Pelolinea submarina</name>
    <dbReference type="NCBI Taxonomy" id="913107"/>
    <lineage>
        <taxon>Bacteria</taxon>
        <taxon>Bacillati</taxon>
        <taxon>Chloroflexota</taxon>
        <taxon>Anaerolineae</taxon>
        <taxon>Anaerolineales</taxon>
        <taxon>Anaerolineaceae</taxon>
        <taxon>Pelolinea</taxon>
    </lineage>
</organism>
<keyword evidence="2 11" id="KW-0547">Nucleotide-binding</keyword>
<dbReference type="PROSITE" id="PS51217">
    <property type="entry name" value="UVRD_HELICASE_CTER"/>
    <property type="match status" value="1"/>
</dbReference>
<dbReference type="Pfam" id="PF00580">
    <property type="entry name" value="UvrD-helicase"/>
    <property type="match status" value="1"/>
</dbReference>
<comment type="catalytic activity">
    <reaction evidence="10">
        <text>ATP + H2O = ADP + phosphate + H(+)</text>
        <dbReference type="Rhea" id="RHEA:13065"/>
        <dbReference type="ChEBI" id="CHEBI:15377"/>
        <dbReference type="ChEBI" id="CHEBI:15378"/>
        <dbReference type="ChEBI" id="CHEBI:30616"/>
        <dbReference type="ChEBI" id="CHEBI:43474"/>
        <dbReference type="ChEBI" id="CHEBI:456216"/>
        <dbReference type="EC" id="5.6.2.4"/>
    </reaction>
</comment>
<dbReference type="InterPro" id="IPR000212">
    <property type="entry name" value="DNA_helicase_UvrD/REP"/>
</dbReference>
<dbReference type="Gene3D" id="3.40.50.300">
    <property type="entry name" value="P-loop containing nucleotide triphosphate hydrolases"/>
    <property type="match status" value="2"/>
</dbReference>
<evidence type="ECO:0000256" key="1">
    <source>
        <dbReference type="ARBA" id="ARBA00009922"/>
    </source>
</evidence>
<dbReference type="GO" id="GO:0005524">
    <property type="term" value="F:ATP binding"/>
    <property type="evidence" value="ECO:0007669"/>
    <property type="project" value="UniProtKB-UniRule"/>
</dbReference>
<dbReference type="PANTHER" id="PTHR11070">
    <property type="entry name" value="UVRD / RECB / PCRA DNA HELICASE FAMILY MEMBER"/>
    <property type="match status" value="1"/>
</dbReference>
<accession>A0A347ZTY0</accession>
<evidence type="ECO:0000256" key="5">
    <source>
        <dbReference type="ARBA" id="ARBA00022840"/>
    </source>
</evidence>
<gene>
    <name evidence="15" type="ORF">DFR64_0515</name>
</gene>
<dbReference type="GO" id="GO:0005829">
    <property type="term" value="C:cytosol"/>
    <property type="evidence" value="ECO:0007669"/>
    <property type="project" value="TreeGrafter"/>
</dbReference>
<evidence type="ECO:0000256" key="9">
    <source>
        <dbReference type="ARBA" id="ARBA00034808"/>
    </source>
</evidence>
<evidence type="ECO:0000256" key="3">
    <source>
        <dbReference type="ARBA" id="ARBA00022801"/>
    </source>
</evidence>
<comment type="catalytic activity">
    <reaction evidence="8">
        <text>Couples ATP hydrolysis with the unwinding of duplex DNA by translocating in the 3'-5' direction.</text>
        <dbReference type="EC" id="5.6.2.4"/>
    </reaction>
</comment>
<evidence type="ECO:0000313" key="15">
    <source>
        <dbReference type="EMBL" id="REG10656.1"/>
    </source>
</evidence>
<dbReference type="InterPro" id="IPR014017">
    <property type="entry name" value="DNA_helicase_UvrD-like_C"/>
</dbReference>
<comment type="caution">
    <text evidence="15">The sequence shown here is derived from an EMBL/GenBank/DDBJ whole genome shotgun (WGS) entry which is preliminary data.</text>
</comment>
<evidence type="ECO:0000256" key="7">
    <source>
        <dbReference type="ARBA" id="ARBA00023235"/>
    </source>
</evidence>
<dbReference type="InterPro" id="IPR014016">
    <property type="entry name" value="UvrD-like_ATP-bd"/>
</dbReference>
<keyword evidence="16" id="KW-1185">Reference proteome</keyword>
<dbReference type="PROSITE" id="PS51198">
    <property type="entry name" value="UVRD_HELICASE_ATP_BIND"/>
    <property type="match status" value="1"/>
</dbReference>
<dbReference type="PANTHER" id="PTHR11070:SF2">
    <property type="entry name" value="ATP-DEPENDENT DNA HELICASE SRS2"/>
    <property type="match status" value="1"/>
</dbReference>
<keyword evidence="5 11" id="KW-0067">ATP-binding</keyword>
<evidence type="ECO:0000259" key="13">
    <source>
        <dbReference type="PROSITE" id="PS51198"/>
    </source>
</evidence>
<dbReference type="AlphaFoldDB" id="A0A347ZTY0"/>
<dbReference type="InterPro" id="IPR013986">
    <property type="entry name" value="DExx_box_DNA_helicase_dom_sf"/>
</dbReference>
<evidence type="ECO:0000256" key="12">
    <source>
        <dbReference type="SAM" id="MobiDB-lite"/>
    </source>
</evidence>
<evidence type="ECO:0000256" key="6">
    <source>
        <dbReference type="ARBA" id="ARBA00023125"/>
    </source>
</evidence>
<dbReference type="OrthoDB" id="9765670at2"/>
<dbReference type="SUPFAM" id="SSF52540">
    <property type="entry name" value="P-loop containing nucleoside triphosphate hydrolases"/>
    <property type="match status" value="1"/>
</dbReference>
<dbReference type="GO" id="GO:0003677">
    <property type="term" value="F:DNA binding"/>
    <property type="evidence" value="ECO:0007669"/>
    <property type="project" value="UniProtKB-KW"/>
</dbReference>
<dbReference type="EMBL" id="QUMS01000001">
    <property type="protein sequence ID" value="REG10656.1"/>
    <property type="molecule type" value="Genomic_DNA"/>
</dbReference>
<keyword evidence="4 11" id="KW-0347">Helicase</keyword>
<evidence type="ECO:0000256" key="11">
    <source>
        <dbReference type="PROSITE-ProRule" id="PRU00560"/>
    </source>
</evidence>
<evidence type="ECO:0000256" key="2">
    <source>
        <dbReference type="ARBA" id="ARBA00022741"/>
    </source>
</evidence>
<dbReference type="GO" id="GO:0000725">
    <property type="term" value="P:recombinational repair"/>
    <property type="evidence" value="ECO:0007669"/>
    <property type="project" value="TreeGrafter"/>
</dbReference>
<dbReference type="GO" id="GO:0033202">
    <property type="term" value="C:DNA helicase complex"/>
    <property type="evidence" value="ECO:0007669"/>
    <property type="project" value="TreeGrafter"/>
</dbReference>
<keyword evidence="7" id="KW-0413">Isomerase</keyword>
<feature type="binding site" evidence="11">
    <location>
        <begin position="23"/>
        <end position="30"/>
    </location>
    <ligand>
        <name>ATP</name>
        <dbReference type="ChEBI" id="CHEBI:30616"/>
    </ligand>
</feature>
<sequence>MFKPRPGQDEVINYRSGKMGIAAVPGSGKTHTLSYLAARLVASEDLAEDQEVLIVTLVNSAVDNFSSRVAGFLREFDLLPGIGYRVRTLHGLAYDIIREEPAMAGLDNRFAIIDERAAADILNIVVDNWKRTHPDFIQANTAENQDPERLGKRWNENLASLASSFIKQAKDYELTPEMIRAQLDKEEKSGEQFPLLEMGYSFYAAYQQALSYRGAVDFEDLIRLAYRVLRNNPEYLERLRHRWPTILEDEAQDSSLIQEKLLSLLCGDDGNWVRVGDPNQAIFETFTTAEPRLLREFLEREDVVPSDLQYSGRSAPAIIDLANYLNRWSQESHPVLELRDTLSKPFIHPTPPGDPQPNPPDTPDNIIIYNENLQPEKESALVANSARKWLEENPQGTLAILVPRNARGAEIVEQLTAMQVPYLELLRSSKATRDAAQVLAAVLGFYAQPSSKRRLADAVLSIGSVRFGEKALKGQSRAVRNLVNSQATPETLFASETEIPSIATTDPDQLTPEDLFHQGIHDLRLWQGAVVLPIDQLVMTISMHLFTEPADLALAYKLAIVLGGLAASNPGTQLPFFCEELNNIAGNRVQLYGFSAEETGFDPDAHKGEAVISTMHKAKGLEWDRVYLLSVNNYDFPSAQAQDNYMSEKWFVRDRLNLEAEMIAQLKALAAHDRLGLRKPEGQATREARLDYAAERLRLLYVGITRARRELVITRNTGQRGDCTEAVPLAALRTYLEHQA</sequence>
<evidence type="ECO:0000256" key="8">
    <source>
        <dbReference type="ARBA" id="ARBA00034617"/>
    </source>
</evidence>
<dbReference type="RefSeq" id="WP_116223823.1">
    <property type="nucleotide sequence ID" value="NZ_AP018437.1"/>
</dbReference>
<keyword evidence="6" id="KW-0238">DNA-binding</keyword>
<dbReference type="Gene3D" id="1.10.10.160">
    <property type="match status" value="1"/>
</dbReference>
<dbReference type="Proteomes" id="UP000256388">
    <property type="component" value="Unassembled WGS sequence"/>
</dbReference>
<dbReference type="EC" id="5.6.2.4" evidence="9"/>
<name>A0A347ZTY0_9CHLR</name>
<dbReference type="InterPro" id="IPR027417">
    <property type="entry name" value="P-loop_NTPase"/>
</dbReference>
<keyword evidence="3 11" id="KW-0378">Hydrolase</keyword>
<proteinExistence type="inferred from homology"/>